<organism evidence="2 3">
    <name type="scientific">Litoribacter ruber</name>
    <dbReference type="NCBI Taxonomy" id="702568"/>
    <lineage>
        <taxon>Bacteria</taxon>
        <taxon>Pseudomonadati</taxon>
        <taxon>Bacteroidota</taxon>
        <taxon>Cytophagia</taxon>
        <taxon>Cytophagales</taxon>
        <taxon>Cyclobacteriaceae</taxon>
        <taxon>Litoribacter</taxon>
    </lineage>
</organism>
<sequence length="139" mass="15834">MFKLFSAFIGKESAKMEKASYLLKNVGYVFLIIMAICLFNIFQGAGFLAYVTLFIFTLFFWQLSIFRKKLNFAISIGRKAAMFADTADQVKNAGREVYNDLRNGEFDPEKIDKIAVTSEGLLNDIKQTCRDLDNSNIKL</sequence>
<dbReference type="Proteomes" id="UP001319104">
    <property type="component" value="Unassembled WGS sequence"/>
</dbReference>
<reference evidence="2 3" key="1">
    <citation type="submission" date="2021-05" db="EMBL/GenBank/DDBJ databases">
        <authorList>
            <person name="Zhang Z.D."/>
            <person name="Osman G."/>
        </authorList>
    </citation>
    <scope>NUCLEOTIDE SEQUENCE [LARGE SCALE GENOMIC DNA]</scope>
    <source>
        <strain evidence="2 3">KCTC 32217</strain>
    </source>
</reference>
<accession>A0AAP2CJF2</accession>
<evidence type="ECO:0000313" key="3">
    <source>
        <dbReference type="Proteomes" id="UP001319104"/>
    </source>
</evidence>
<gene>
    <name evidence="2" type="ORF">KI659_17740</name>
</gene>
<keyword evidence="3" id="KW-1185">Reference proteome</keyword>
<keyword evidence="1" id="KW-0472">Membrane</keyword>
<proteinExistence type="predicted"/>
<keyword evidence="1" id="KW-0812">Transmembrane</keyword>
<dbReference type="RefSeq" id="WP_213946728.1">
    <property type="nucleotide sequence ID" value="NZ_JAHCMY010000021.1"/>
</dbReference>
<evidence type="ECO:0000256" key="1">
    <source>
        <dbReference type="SAM" id="Phobius"/>
    </source>
</evidence>
<dbReference type="AlphaFoldDB" id="A0AAP2CJF2"/>
<feature type="transmembrane region" description="Helical" evidence="1">
    <location>
        <begin position="21"/>
        <end position="41"/>
    </location>
</feature>
<dbReference type="EMBL" id="JAHCMY010000021">
    <property type="protein sequence ID" value="MBS9525868.1"/>
    <property type="molecule type" value="Genomic_DNA"/>
</dbReference>
<protein>
    <submittedName>
        <fullName evidence="2">Uncharacterized protein</fullName>
    </submittedName>
</protein>
<evidence type="ECO:0000313" key="2">
    <source>
        <dbReference type="EMBL" id="MBS9525868.1"/>
    </source>
</evidence>
<feature type="transmembrane region" description="Helical" evidence="1">
    <location>
        <begin position="47"/>
        <end position="66"/>
    </location>
</feature>
<comment type="caution">
    <text evidence="2">The sequence shown here is derived from an EMBL/GenBank/DDBJ whole genome shotgun (WGS) entry which is preliminary data.</text>
</comment>
<keyword evidence="1" id="KW-1133">Transmembrane helix</keyword>
<name>A0AAP2CJF2_9BACT</name>